<organism evidence="2 3">
    <name type="scientific">Carnegiea gigantea</name>
    <dbReference type="NCBI Taxonomy" id="171969"/>
    <lineage>
        <taxon>Eukaryota</taxon>
        <taxon>Viridiplantae</taxon>
        <taxon>Streptophyta</taxon>
        <taxon>Embryophyta</taxon>
        <taxon>Tracheophyta</taxon>
        <taxon>Spermatophyta</taxon>
        <taxon>Magnoliopsida</taxon>
        <taxon>eudicotyledons</taxon>
        <taxon>Gunneridae</taxon>
        <taxon>Pentapetalae</taxon>
        <taxon>Caryophyllales</taxon>
        <taxon>Cactineae</taxon>
        <taxon>Cactaceae</taxon>
        <taxon>Cactoideae</taxon>
        <taxon>Echinocereeae</taxon>
        <taxon>Carnegiea</taxon>
    </lineage>
</organism>
<evidence type="ECO:0000313" key="2">
    <source>
        <dbReference type="EMBL" id="KAJ8446605.1"/>
    </source>
</evidence>
<protein>
    <submittedName>
        <fullName evidence="2">Uncharacterized protein</fullName>
    </submittedName>
</protein>
<sequence length="421" mass="47064">MKRGTAGNPNEVADKEDVEMMEMVVGSPLVPDTAPVNPQTQGRLRASYRDTLQRNNPNLEFETRENLIWEDDGFDEVSEDDEPQRRMIRPIRQFSSQRRRSPEEENTYGSWMLVRKPARQKPARQQMQSGGRPAEVSGLNRDEGARHPGRRGQNLVSDMDKESQENDARRVHQLSNNHDPRLELAISDAQDQGSRFRALANLDLNIEMDPALERKDVQGDKEEDLFHVEGTDFGREINGDFYAESRTEMATVNTLGKENLPQNNSSPPWNLLTAIRDESRLQCQSPLNLQAFRDPASSHSQAGPIASGTIDPRTTHRPGHSFSIQHGSPARSNMQHTTIEGGPLRPTSGRGLTNHYRYPVGDTSLVGVPPDKNRSLGRESNESRQMAILNGSNQSPEVGGCYNAGHGTREAMRRCEPGSSQ</sequence>
<name>A0A9Q1KPC1_9CARY</name>
<evidence type="ECO:0000313" key="3">
    <source>
        <dbReference type="Proteomes" id="UP001153076"/>
    </source>
</evidence>
<dbReference type="Proteomes" id="UP001153076">
    <property type="component" value="Unassembled WGS sequence"/>
</dbReference>
<feature type="region of interest" description="Disordered" evidence="1">
    <location>
        <begin position="72"/>
        <end position="181"/>
    </location>
</feature>
<proteinExistence type="predicted"/>
<comment type="caution">
    <text evidence="2">The sequence shown here is derived from an EMBL/GenBank/DDBJ whole genome shotgun (WGS) entry which is preliminary data.</text>
</comment>
<feature type="compositionally biased region" description="Basic and acidic residues" evidence="1">
    <location>
        <begin position="158"/>
        <end position="170"/>
    </location>
</feature>
<dbReference type="EMBL" id="JAKOGI010000052">
    <property type="protein sequence ID" value="KAJ8446605.1"/>
    <property type="molecule type" value="Genomic_DNA"/>
</dbReference>
<feature type="compositionally biased region" description="Polar residues" evidence="1">
    <location>
        <begin position="322"/>
        <end position="338"/>
    </location>
</feature>
<feature type="compositionally biased region" description="Basic and acidic residues" evidence="1">
    <location>
        <begin position="371"/>
        <end position="382"/>
    </location>
</feature>
<evidence type="ECO:0000256" key="1">
    <source>
        <dbReference type="SAM" id="MobiDB-lite"/>
    </source>
</evidence>
<reference evidence="2" key="1">
    <citation type="submission" date="2022-04" db="EMBL/GenBank/DDBJ databases">
        <title>Carnegiea gigantea Genome sequencing and assembly v2.</title>
        <authorList>
            <person name="Copetti D."/>
            <person name="Sanderson M.J."/>
            <person name="Burquez A."/>
            <person name="Wojciechowski M.F."/>
        </authorList>
    </citation>
    <scope>NUCLEOTIDE SEQUENCE</scope>
    <source>
        <strain evidence="2">SGP5-SGP5p</strain>
        <tissue evidence="2">Aerial part</tissue>
    </source>
</reference>
<dbReference type="AlphaFoldDB" id="A0A9Q1KPC1"/>
<accession>A0A9Q1KPC1</accession>
<keyword evidence="3" id="KW-1185">Reference proteome</keyword>
<feature type="compositionally biased region" description="Acidic residues" evidence="1">
    <location>
        <begin position="72"/>
        <end position="82"/>
    </location>
</feature>
<feature type="region of interest" description="Disordered" evidence="1">
    <location>
        <begin position="293"/>
        <end position="405"/>
    </location>
</feature>
<gene>
    <name evidence="2" type="ORF">Cgig2_019758</name>
</gene>